<evidence type="ECO:0000256" key="3">
    <source>
        <dbReference type="ARBA" id="ARBA00022598"/>
    </source>
</evidence>
<dbReference type="InterPro" id="IPR013815">
    <property type="entry name" value="ATP_grasp_subdomain_1"/>
</dbReference>
<evidence type="ECO:0000256" key="8">
    <source>
        <dbReference type="ARBA" id="ARBA00022960"/>
    </source>
</evidence>
<dbReference type="HAMAP" id="MF_00047">
    <property type="entry name" value="Dala_Dala_lig"/>
    <property type="match status" value="1"/>
</dbReference>
<dbReference type="InterPro" id="IPR016185">
    <property type="entry name" value="PreATP-grasp_dom_sf"/>
</dbReference>
<comment type="subcellular location">
    <subcellularLocation>
        <location evidence="12">Cytoplasm</location>
    </subcellularLocation>
</comment>
<comment type="catalytic activity">
    <reaction evidence="12">
        <text>2 D-alanine + ATP = D-alanyl-D-alanine + ADP + phosphate + H(+)</text>
        <dbReference type="Rhea" id="RHEA:11224"/>
        <dbReference type="ChEBI" id="CHEBI:15378"/>
        <dbReference type="ChEBI" id="CHEBI:30616"/>
        <dbReference type="ChEBI" id="CHEBI:43474"/>
        <dbReference type="ChEBI" id="CHEBI:57416"/>
        <dbReference type="ChEBI" id="CHEBI:57822"/>
        <dbReference type="ChEBI" id="CHEBI:456216"/>
        <dbReference type="EC" id="6.3.2.4"/>
    </reaction>
</comment>
<dbReference type="SUPFAM" id="SSF56059">
    <property type="entry name" value="Glutathione synthetase ATP-binding domain-like"/>
    <property type="match status" value="1"/>
</dbReference>
<dbReference type="AlphaFoldDB" id="A0A4R5A828"/>
<name>A0A4R5A828_9ACTN</name>
<keyword evidence="18" id="KW-1185">Reference proteome</keyword>
<evidence type="ECO:0000313" key="18">
    <source>
        <dbReference type="Proteomes" id="UP000295217"/>
    </source>
</evidence>
<evidence type="ECO:0000256" key="9">
    <source>
        <dbReference type="ARBA" id="ARBA00022984"/>
    </source>
</evidence>
<comment type="function">
    <text evidence="12">Cell wall formation.</text>
</comment>
<organism evidence="17 18">
    <name type="scientific">Jiangella aurantiaca</name>
    <dbReference type="NCBI Taxonomy" id="2530373"/>
    <lineage>
        <taxon>Bacteria</taxon>
        <taxon>Bacillati</taxon>
        <taxon>Actinomycetota</taxon>
        <taxon>Actinomycetes</taxon>
        <taxon>Jiangellales</taxon>
        <taxon>Jiangellaceae</taxon>
        <taxon>Jiangella</taxon>
    </lineage>
</organism>
<feature type="binding site" evidence="14">
    <location>
        <position position="295"/>
    </location>
    <ligand>
        <name>Mg(2+)</name>
        <dbReference type="ChEBI" id="CHEBI:18420"/>
        <label>1</label>
    </ligand>
</feature>
<dbReference type="PANTHER" id="PTHR23132:SF25">
    <property type="entry name" value="D-ALANINE--D-ALANINE LIGASE A"/>
    <property type="match status" value="1"/>
</dbReference>
<keyword evidence="11 12" id="KW-0961">Cell wall biogenesis/degradation</keyword>
<evidence type="ECO:0000256" key="14">
    <source>
        <dbReference type="PIRSR" id="PIRSR039102-3"/>
    </source>
</evidence>
<evidence type="ECO:0000256" key="15">
    <source>
        <dbReference type="PROSITE-ProRule" id="PRU00409"/>
    </source>
</evidence>
<feature type="binding site" evidence="14">
    <location>
        <position position="283"/>
    </location>
    <ligand>
        <name>Mg(2+)</name>
        <dbReference type="ChEBI" id="CHEBI:18420"/>
        <label>1</label>
    </ligand>
</feature>
<evidence type="ECO:0000256" key="6">
    <source>
        <dbReference type="ARBA" id="ARBA00022840"/>
    </source>
</evidence>
<evidence type="ECO:0000256" key="10">
    <source>
        <dbReference type="ARBA" id="ARBA00023211"/>
    </source>
</evidence>
<dbReference type="Gene3D" id="3.40.50.20">
    <property type="match status" value="1"/>
</dbReference>
<dbReference type="InterPro" id="IPR011127">
    <property type="entry name" value="Dala_Dala_lig_N"/>
</dbReference>
<evidence type="ECO:0000256" key="5">
    <source>
        <dbReference type="ARBA" id="ARBA00022741"/>
    </source>
</evidence>
<dbReference type="GO" id="GO:0005524">
    <property type="term" value="F:ATP binding"/>
    <property type="evidence" value="ECO:0007669"/>
    <property type="project" value="UniProtKB-UniRule"/>
</dbReference>
<dbReference type="Pfam" id="PF01820">
    <property type="entry name" value="Dala_Dala_lig_N"/>
    <property type="match status" value="2"/>
</dbReference>
<comment type="cofactor">
    <cofactor evidence="1">
        <name>Mn(2+)</name>
        <dbReference type="ChEBI" id="CHEBI:29035"/>
    </cofactor>
</comment>
<comment type="similarity">
    <text evidence="2 12">Belongs to the D-alanine--D-alanine ligase family.</text>
</comment>
<dbReference type="InterPro" id="IPR011761">
    <property type="entry name" value="ATP-grasp"/>
</dbReference>
<evidence type="ECO:0000256" key="2">
    <source>
        <dbReference type="ARBA" id="ARBA00010871"/>
    </source>
</evidence>
<keyword evidence="8 12" id="KW-0133">Cell shape</keyword>
<comment type="cofactor">
    <cofactor evidence="14">
        <name>Mg(2+)</name>
        <dbReference type="ChEBI" id="CHEBI:18420"/>
    </cofactor>
    <cofactor evidence="14">
        <name>Mn(2+)</name>
        <dbReference type="ChEBI" id="CHEBI:29035"/>
    </cofactor>
    <text evidence="14">Binds 2 magnesium or manganese ions per subunit.</text>
</comment>
<dbReference type="GO" id="GO:0008360">
    <property type="term" value="P:regulation of cell shape"/>
    <property type="evidence" value="ECO:0007669"/>
    <property type="project" value="UniProtKB-KW"/>
</dbReference>
<comment type="caution">
    <text evidence="17">The sequence shown here is derived from an EMBL/GenBank/DDBJ whole genome shotgun (WGS) entry which is preliminary data.</text>
</comment>
<keyword evidence="9 12" id="KW-0573">Peptidoglycan synthesis</keyword>
<evidence type="ECO:0000256" key="11">
    <source>
        <dbReference type="ARBA" id="ARBA00023316"/>
    </source>
</evidence>
<dbReference type="NCBIfam" id="TIGR01205">
    <property type="entry name" value="D_ala_D_alaTIGR"/>
    <property type="match status" value="1"/>
</dbReference>
<dbReference type="UniPathway" id="UPA00219"/>
<dbReference type="PIRSF" id="PIRSF039102">
    <property type="entry name" value="Ddl/VanB"/>
    <property type="match status" value="1"/>
</dbReference>
<dbReference type="PANTHER" id="PTHR23132">
    <property type="entry name" value="D-ALANINE--D-ALANINE LIGASE"/>
    <property type="match status" value="1"/>
</dbReference>
<dbReference type="SUPFAM" id="SSF52440">
    <property type="entry name" value="PreATP-grasp domain"/>
    <property type="match status" value="1"/>
</dbReference>
<dbReference type="GO" id="GO:0005829">
    <property type="term" value="C:cytosol"/>
    <property type="evidence" value="ECO:0007669"/>
    <property type="project" value="TreeGrafter"/>
</dbReference>
<dbReference type="PROSITE" id="PS00843">
    <property type="entry name" value="DALA_DALA_LIGASE_1"/>
    <property type="match status" value="1"/>
</dbReference>
<keyword evidence="7 14" id="KW-0460">Magnesium</keyword>
<evidence type="ECO:0000256" key="7">
    <source>
        <dbReference type="ARBA" id="ARBA00022842"/>
    </source>
</evidence>
<accession>A0A4R5A828</accession>
<evidence type="ECO:0000259" key="16">
    <source>
        <dbReference type="PROSITE" id="PS50975"/>
    </source>
</evidence>
<feature type="active site" evidence="13">
    <location>
        <position position="34"/>
    </location>
</feature>
<evidence type="ECO:0000313" key="17">
    <source>
        <dbReference type="EMBL" id="TDD66814.1"/>
    </source>
</evidence>
<feature type="binding site" evidence="14">
    <location>
        <position position="297"/>
    </location>
    <ligand>
        <name>Mg(2+)</name>
        <dbReference type="ChEBI" id="CHEBI:18420"/>
        <label>2</label>
    </ligand>
</feature>
<evidence type="ECO:0000256" key="13">
    <source>
        <dbReference type="PIRSR" id="PIRSR039102-1"/>
    </source>
</evidence>
<evidence type="ECO:0000256" key="4">
    <source>
        <dbReference type="ARBA" id="ARBA00022723"/>
    </source>
</evidence>
<dbReference type="GO" id="GO:0008716">
    <property type="term" value="F:D-alanine-D-alanine ligase activity"/>
    <property type="evidence" value="ECO:0007669"/>
    <property type="project" value="UniProtKB-UniRule"/>
</dbReference>
<dbReference type="InterPro" id="IPR005905">
    <property type="entry name" value="D_ala_D_ala"/>
</dbReference>
<proteinExistence type="inferred from homology"/>
<dbReference type="Pfam" id="PF07478">
    <property type="entry name" value="Dala_Dala_lig_C"/>
    <property type="match status" value="1"/>
</dbReference>
<keyword evidence="10 14" id="KW-0464">Manganese</keyword>
<dbReference type="InterPro" id="IPR011095">
    <property type="entry name" value="Dala_Dala_lig_C"/>
</dbReference>
<keyword evidence="12" id="KW-0963">Cytoplasm</keyword>
<dbReference type="GO" id="GO:0009252">
    <property type="term" value="P:peptidoglycan biosynthetic process"/>
    <property type="evidence" value="ECO:0007669"/>
    <property type="project" value="UniProtKB-UniRule"/>
</dbReference>
<keyword evidence="3 12" id="KW-0436">Ligase</keyword>
<dbReference type="Gene3D" id="3.30.1490.20">
    <property type="entry name" value="ATP-grasp fold, A domain"/>
    <property type="match status" value="1"/>
</dbReference>
<dbReference type="EC" id="6.3.2.4" evidence="12"/>
<reference evidence="17 18" key="1">
    <citation type="submission" date="2019-02" db="EMBL/GenBank/DDBJ databases">
        <title>Draft genome sequences of novel Actinobacteria.</title>
        <authorList>
            <person name="Sahin N."/>
            <person name="Ay H."/>
            <person name="Saygin H."/>
        </authorList>
    </citation>
    <scope>NUCLEOTIDE SEQUENCE [LARGE SCALE GENOMIC DNA]</scope>
    <source>
        <strain evidence="17 18">8K307</strain>
    </source>
</reference>
<dbReference type="EMBL" id="SMLB01000035">
    <property type="protein sequence ID" value="TDD66814.1"/>
    <property type="molecule type" value="Genomic_DNA"/>
</dbReference>
<sequence length="332" mass="34086">MPDRRDGTLERPMTGRAATSAAWVAVIGGGQNCEHDVSLASAAAVAGALEDAGYAVVRLTIDRDGSWRHGVDGCPVDLADAIHVLRTCDVAVPVLHGPRGEDGTLAALCELAGVAYVGSGVLAGALAMDKWATKLVAADLAIATAPGVLLTPSTAPGYRWTRPVVVKPVAAGSSQGVSLVASAPGLAPALDAAFALDRRVLVEDVVTGREIDVAVLGRPDGSRTVAPALEIVVDGLFDFATKYGGGADFRVPAELADAERKELEEAAVAMFDALGCAGVARVDFFLTADGPVLNEVNTMPGFTEQSQVPKMFASAGVSYAELLDVLVRDVLG</sequence>
<dbReference type="PROSITE" id="PS00844">
    <property type="entry name" value="DALA_DALA_LIGASE_2"/>
    <property type="match status" value="1"/>
</dbReference>
<comment type="pathway">
    <text evidence="12">Cell wall biogenesis; peptidoglycan biosynthesis.</text>
</comment>
<dbReference type="OrthoDB" id="9813261at2"/>
<gene>
    <name evidence="12" type="primary">ddl</name>
    <name evidence="17" type="ORF">E1262_21015</name>
</gene>
<dbReference type="Gene3D" id="3.30.470.20">
    <property type="entry name" value="ATP-grasp fold, B domain"/>
    <property type="match status" value="1"/>
</dbReference>
<protein>
    <recommendedName>
        <fullName evidence="12">D-alanine--D-alanine ligase</fullName>
        <ecNumber evidence="12">6.3.2.4</ecNumber>
    </recommendedName>
    <alternativeName>
        <fullName evidence="12">D-Ala-D-Ala ligase</fullName>
    </alternativeName>
    <alternativeName>
        <fullName evidence="12">D-alanylalanine synthetase</fullName>
    </alternativeName>
</protein>
<keyword evidence="4 14" id="KW-0479">Metal-binding</keyword>
<dbReference type="Proteomes" id="UP000295217">
    <property type="component" value="Unassembled WGS sequence"/>
</dbReference>
<feature type="active site" evidence="13">
    <location>
        <position position="173"/>
    </location>
</feature>
<keyword evidence="6 15" id="KW-0067">ATP-binding</keyword>
<dbReference type="GO" id="GO:0046872">
    <property type="term" value="F:metal ion binding"/>
    <property type="evidence" value="ECO:0007669"/>
    <property type="project" value="UniProtKB-KW"/>
</dbReference>
<dbReference type="GO" id="GO:0071555">
    <property type="term" value="P:cell wall organization"/>
    <property type="evidence" value="ECO:0007669"/>
    <property type="project" value="UniProtKB-KW"/>
</dbReference>
<dbReference type="InterPro" id="IPR000291">
    <property type="entry name" value="D-Ala_lig_Van_CS"/>
</dbReference>
<feature type="active site" evidence="13">
    <location>
        <position position="306"/>
    </location>
</feature>
<feature type="domain" description="ATP-grasp" evidence="16">
    <location>
        <begin position="134"/>
        <end position="328"/>
    </location>
</feature>
<evidence type="ECO:0000256" key="1">
    <source>
        <dbReference type="ARBA" id="ARBA00001936"/>
    </source>
</evidence>
<feature type="binding site" evidence="14">
    <location>
        <position position="295"/>
    </location>
    <ligand>
        <name>Mg(2+)</name>
        <dbReference type="ChEBI" id="CHEBI:18420"/>
        <label>2</label>
    </ligand>
</feature>
<keyword evidence="5 15" id="KW-0547">Nucleotide-binding</keyword>
<evidence type="ECO:0000256" key="12">
    <source>
        <dbReference type="HAMAP-Rule" id="MF_00047"/>
    </source>
</evidence>
<dbReference type="PROSITE" id="PS50975">
    <property type="entry name" value="ATP_GRASP"/>
    <property type="match status" value="1"/>
</dbReference>